<dbReference type="InterPro" id="IPR026337">
    <property type="entry name" value="AKG_HExxH"/>
</dbReference>
<reference evidence="2" key="1">
    <citation type="journal article" date="2019" name="Int. J. Syst. Evol. Microbiol.">
        <title>The Global Catalogue of Microorganisms (GCM) 10K type strain sequencing project: providing services to taxonomists for standard genome sequencing and annotation.</title>
        <authorList>
            <consortium name="The Broad Institute Genomics Platform"/>
            <consortium name="The Broad Institute Genome Sequencing Center for Infectious Disease"/>
            <person name="Wu L."/>
            <person name="Ma J."/>
        </authorList>
    </citation>
    <scope>NUCLEOTIDE SEQUENCE [LARGE SCALE GENOMIC DNA]</scope>
    <source>
        <strain evidence="2">CGMCC 1.15809</strain>
    </source>
</reference>
<dbReference type="NCBIfam" id="TIGR04267">
    <property type="entry name" value="mod_HExxH"/>
    <property type="match status" value="1"/>
</dbReference>
<gene>
    <name evidence="1" type="ORF">ACFP3M_23815</name>
</gene>
<accession>A0ABW1FPF2</accession>
<comment type="caution">
    <text evidence="1">The sequence shown here is derived from an EMBL/GenBank/DDBJ whole genome shotgun (WGS) entry which is preliminary data.</text>
</comment>
<organism evidence="1 2">
    <name type="scientific">Streptomyces ramulosus</name>
    <dbReference type="NCBI Taxonomy" id="47762"/>
    <lineage>
        <taxon>Bacteria</taxon>
        <taxon>Bacillati</taxon>
        <taxon>Actinomycetota</taxon>
        <taxon>Actinomycetes</taxon>
        <taxon>Kitasatosporales</taxon>
        <taxon>Streptomycetaceae</taxon>
        <taxon>Streptomyces</taxon>
    </lineage>
</organism>
<evidence type="ECO:0000313" key="1">
    <source>
        <dbReference type="EMBL" id="MFC5895827.1"/>
    </source>
</evidence>
<keyword evidence="2" id="KW-1185">Reference proteome</keyword>
<protein>
    <submittedName>
        <fullName evidence="1">HEXXH motif-containing putative peptide modification protein</fullName>
    </submittedName>
</protein>
<dbReference type="Proteomes" id="UP001596241">
    <property type="component" value="Unassembled WGS sequence"/>
</dbReference>
<proteinExistence type="predicted"/>
<dbReference type="EMBL" id="JBHSPW010000012">
    <property type="protein sequence ID" value="MFC5895827.1"/>
    <property type="molecule type" value="Genomic_DNA"/>
</dbReference>
<name>A0ABW1FPF2_9ACTN</name>
<sequence length="333" mass="35369">MQVAPDARTAGEDGRAVARLVRAGLCRVLPEGELPSDAEITYPGYHAAAHRAQRLTRREPARGLLNGFAAEVRAVGARARASAARTAERDATGAWPVDLPPAEEHLLASLDRARTAIPKRPERAADLAALTVAPWSARHGEVFGEAERVLGLVWPEMLAEVSSVVRQVALLDGWGIDGFTDFTVHGVIFVNAERVVPADHETGSLPPPLPLVEALVHEGTHNRCNAAAVTAPFLTGTPAELLRTPLRADPRPLAGLFQQVVVLARSVLLYERLLAAPADTFGGGRAAVEARRDLLAAQGVDGCATLDGHRDTLAEHGRDVAAQARQVLAKAAR</sequence>
<dbReference type="RefSeq" id="WP_345078192.1">
    <property type="nucleotide sequence ID" value="NZ_BAAAWG010000002.1"/>
</dbReference>
<evidence type="ECO:0000313" key="2">
    <source>
        <dbReference type="Proteomes" id="UP001596241"/>
    </source>
</evidence>